<dbReference type="EMBL" id="JAWDGP010000283">
    <property type="protein sequence ID" value="KAK3801800.1"/>
    <property type="molecule type" value="Genomic_DNA"/>
</dbReference>
<dbReference type="Proteomes" id="UP001283361">
    <property type="component" value="Unassembled WGS sequence"/>
</dbReference>
<dbReference type="AlphaFoldDB" id="A0AAE1B922"/>
<accession>A0AAE1B922</accession>
<reference evidence="1" key="1">
    <citation type="journal article" date="2023" name="G3 (Bethesda)">
        <title>A reference genome for the long-term kleptoplast-retaining sea slug Elysia crispata morphotype clarki.</title>
        <authorList>
            <person name="Eastman K.E."/>
            <person name="Pendleton A.L."/>
            <person name="Shaikh M.A."/>
            <person name="Suttiyut T."/>
            <person name="Ogas R."/>
            <person name="Tomko P."/>
            <person name="Gavelis G."/>
            <person name="Widhalm J.R."/>
            <person name="Wisecaver J.H."/>
        </authorList>
    </citation>
    <scope>NUCLEOTIDE SEQUENCE</scope>
    <source>
        <strain evidence="1">ECLA1</strain>
    </source>
</reference>
<gene>
    <name evidence="1" type="ORF">RRG08_048387</name>
</gene>
<name>A0AAE1B922_9GAST</name>
<sequence>MFNPALRSPRAEGIEQTDRRLQIPWVGSLVQPLLARYSTRGQLDHWITGGHCPMRHCPDCKHRPPQTVVVDLHHLLFVSDIDSMCQDSTVVK</sequence>
<protein>
    <submittedName>
        <fullName evidence="1">Uncharacterized protein</fullName>
    </submittedName>
</protein>
<evidence type="ECO:0000313" key="1">
    <source>
        <dbReference type="EMBL" id="KAK3801800.1"/>
    </source>
</evidence>
<organism evidence="1 2">
    <name type="scientific">Elysia crispata</name>
    <name type="common">lettuce slug</name>
    <dbReference type="NCBI Taxonomy" id="231223"/>
    <lineage>
        <taxon>Eukaryota</taxon>
        <taxon>Metazoa</taxon>
        <taxon>Spiralia</taxon>
        <taxon>Lophotrochozoa</taxon>
        <taxon>Mollusca</taxon>
        <taxon>Gastropoda</taxon>
        <taxon>Heterobranchia</taxon>
        <taxon>Euthyneura</taxon>
        <taxon>Panpulmonata</taxon>
        <taxon>Sacoglossa</taxon>
        <taxon>Placobranchoidea</taxon>
        <taxon>Plakobranchidae</taxon>
        <taxon>Elysia</taxon>
    </lineage>
</organism>
<comment type="caution">
    <text evidence="1">The sequence shown here is derived from an EMBL/GenBank/DDBJ whole genome shotgun (WGS) entry which is preliminary data.</text>
</comment>
<proteinExistence type="predicted"/>
<keyword evidence="2" id="KW-1185">Reference proteome</keyword>
<evidence type="ECO:0000313" key="2">
    <source>
        <dbReference type="Proteomes" id="UP001283361"/>
    </source>
</evidence>